<name>A0AAP7GZ13_AGGAP</name>
<evidence type="ECO:0000313" key="2">
    <source>
        <dbReference type="EMBL" id="OBY52870.1"/>
    </source>
</evidence>
<evidence type="ECO:0000313" key="3">
    <source>
        <dbReference type="Proteomes" id="UP000092746"/>
    </source>
</evidence>
<dbReference type="GO" id="GO:0009341">
    <property type="term" value="C:beta-galactosidase complex"/>
    <property type="evidence" value="ECO:0007669"/>
    <property type="project" value="InterPro"/>
</dbReference>
<dbReference type="GO" id="GO:0005975">
    <property type="term" value="P:carbohydrate metabolic process"/>
    <property type="evidence" value="ECO:0007669"/>
    <property type="project" value="InterPro"/>
</dbReference>
<evidence type="ECO:0000259" key="1">
    <source>
        <dbReference type="Pfam" id="PF02929"/>
    </source>
</evidence>
<dbReference type="GO" id="GO:0030246">
    <property type="term" value="F:carbohydrate binding"/>
    <property type="evidence" value="ECO:0007669"/>
    <property type="project" value="InterPro"/>
</dbReference>
<organism evidence="2 3">
    <name type="scientific">Aggregatibacter aphrophilus</name>
    <name type="common">Haemophilus aphrophilus</name>
    <dbReference type="NCBI Taxonomy" id="732"/>
    <lineage>
        <taxon>Bacteria</taxon>
        <taxon>Pseudomonadati</taxon>
        <taxon>Pseudomonadota</taxon>
        <taxon>Gammaproteobacteria</taxon>
        <taxon>Pasteurellales</taxon>
        <taxon>Pasteurellaceae</taxon>
        <taxon>Aggregatibacter</taxon>
    </lineage>
</organism>
<feature type="domain" description="Beta galactosidase small chain/" evidence="1">
    <location>
        <begin position="2"/>
        <end position="59"/>
    </location>
</feature>
<reference evidence="2 3" key="1">
    <citation type="submission" date="2016-06" db="EMBL/GenBank/DDBJ databases">
        <title>Simultaneous identification of Haemophilus influenzae and Haemophilus haemolyticus using TaqMan real-time PCR.</title>
        <authorList>
            <person name="Price E.P."/>
            <person name="Sarovich D.S."/>
            <person name="Harris T."/>
            <person name="Spargo J.C."/>
            <person name="Nosworthy E."/>
            <person name="Beissbarth J."/>
            <person name="Smith-Vaughan H."/>
        </authorList>
    </citation>
    <scope>NUCLEOTIDE SEQUENCE [LARGE SCALE GENOMIC DNA]</scope>
    <source>
        <strain evidence="2 3">ATCC 7901</strain>
    </source>
</reference>
<dbReference type="Proteomes" id="UP000092746">
    <property type="component" value="Unassembled WGS sequence"/>
</dbReference>
<dbReference type="EMBL" id="MAQE01000012">
    <property type="protein sequence ID" value="OBY52870.1"/>
    <property type="molecule type" value="Genomic_DNA"/>
</dbReference>
<proteinExistence type="predicted"/>
<dbReference type="InterPro" id="IPR004199">
    <property type="entry name" value="B-gal_small/dom_5"/>
</dbReference>
<dbReference type="SUPFAM" id="SSF74650">
    <property type="entry name" value="Galactose mutarotase-like"/>
    <property type="match status" value="1"/>
</dbReference>
<dbReference type="Pfam" id="PF02929">
    <property type="entry name" value="Bgal_small_N"/>
    <property type="match status" value="1"/>
</dbReference>
<dbReference type="Gene3D" id="2.70.98.10">
    <property type="match status" value="1"/>
</dbReference>
<protein>
    <recommendedName>
        <fullName evidence="1">Beta galactosidase small chain/ domain-containing protein</fullName>
    </recommendedName>
</protein>
<accession>A0AAP7GZ13</accession>
<gene>
    <name evidence="2" type="ORF">BBB52_05945</name>
</gene>
<sequence length="64" mass="7009">MQENGSYYGCRDVNVSEAVVCFTVQSGTPFSFNLSPYTQEELGTNKHQDDLVESGSIILCGITK</sequence>
<dbReference type="InterPro" id="IPR011013">
    <property type="entry name" value="Gal_mutarotase_sf_dom"/>
</dbReference>
<dbReference type="InterPro" id="IPR014718">
    <property type="entry name" value="GH-type_carb-bd"/>
</dbReference>
<dbReference type="GO" id="GO:0004565">
    <property type="term" value="F:beta-galactosidase activity"/>
    <property type="evidence" value="ECO:0007669"/>
    <property type="project" value="InterPro"/>
</dbReference>
<dbReference type="AlphaFoldDB" id="A0AAP7GZ13"/>
<comment type="caution">
    <text evidence="2">The sequence shown here is derived from an EMBL/GenBank/DDBJ whole genome shotgun (WGS) entry which is preliminary data.</text>
</comment>